<dbReference type="EMBL" id="CP067089">
    <property type="protein sequence ID" value="QQO08598.1"/>
    <property type="molecule type" value="Genomic_DNA"/>
</dbReference>
<dbReference type="RefSeq" id="WP_215625904.1">
    <property type="nucleotide sequence ID" value="NZ_CP067089.2"/>
</dbReference>
<dbReference type="PANTHER" id="PTHR46233:SF3">
    <property type="entry name" value="HYDROXYACYLGLUTATHIONE HYDROLASE GLOC"/>
    <property type="match status" value="1"/>
</dbReference>
<evidence type="ECO:0000313" key="7">
    <source>
        <dbReference type="Proteomes" id="UP000595917"/>
    </source>
</evidence>
<protein>
    <submittedName>
        <fullName evidence="6">MBL fold metallo-hydrolase</fullName>
    </submittedName>
</protein>
<dbReference type="InterPro" id="IPR001279">
    <property type="entry name" value="Metallo-B-lactamas"/>
</dbReference>
<keyword evidence="7" id="KW-1185">Reference proteome</keyword>
<dbReference type="SUPFAM" id="SSF56281">
    <property type="entry name" value="Metallo-hydrolase/oxidoreductase"/>
    <property type="match status" value="1"/>
</dbReference>
<evidence type="ECO:0000256" key="3">
    <source>
        <dbReference type="ARBA" id="ARBA00022801"/>
    </source>
</evidence>
<name>A0A7T8BAW5_9SPIR</name>
<organism evidence="6 7">
    <name type="scientific">Breznakiella homolactica</name>
    <dbReference type="NCBI Taxonomy" id="2798577"/>
    <lineage>
        <taxon>Bacteria</taxon>
        <taxon>Pseudomonadati</taxon>
        <taxon>Spirochaetota</taxon>
        <taxon>Spirochaetia</taxon>
        <taxon>Spirochaetales</taxon>
        <taxon>Breznakiellaceae</taxon>
        <taxon>Breznakiella</taxon>
    </lineage>
</organism>
<comment type="cofactor">
    <cofactor evidence="1">
        <name>Zn(2+)</name>
        <dbReference type="ChEBI" id="CHEBI:29105"/>
    </cofactor>
</comment>
<accession>A0A7T8BAW5</accession>
<dbReference type="AlphaFoldDB" id="A0A7T8BAW5"/>
<dbReference type="InterPro" id="IPR051453">
    <property type="entry name" value="MBL_Glyoxalase_II"/>
</dbReference>
<dbReference type="GO" id="GO:0046872">
    <property type="term" value="F:metal ion binding"/>
    <property type="evidence" value="ECO:0007669"/>
    <property type="project" value="UniProtKB-KW"/>
</dbReference>
<evidence type="ECO:0000259" key="5">
    <source>
        <dbReference type="SMART" id="SM00849"/>
    </source>
</evidence>
<dbReference type="GO" id="GO:0016787">
    <property type="term" value="F:hydrolase activity"/>
    <property type="evidence" value="ECO:0007669"/>
    <property type="project" value="UniProtKB-KW"/>
</dbReference>
<dbReference type="Gene3D" id="3.60.15.10">
    <property type="entry name" value="Ribonuclease Z/Hydroxyacylglutathione hydrolase-like"/>
    <property type="match status" value="1"/>
</dbReference>
<dbReference type="PANTHER" id="PTHR46233">
    <property type="entry name" value="HYDROXYACYLGLUTATHIONE HYDROLASE GLOC"/>
    <property type="match status" value="1"/>
</dbReference>
<evidence type="ECO:0000256" key="1">
    <source>
        <dbReference type="ARBA" id="ARBA00001947"/>
    </source>
</evidence>
<evidence type="ECO:0000256" key="2">
    <source>
        <dbReference type="ARBA" id="ARBA00022723"/>
    </source>
</evidence>
<keyword evidence="4" id="KW-0862">Zinc</keyword>
<sequence>MKLFFHYCLAGFSNCYLLGTDFSGDGTGSGDLREALIVDPGCMDDQIVSFIEDNDYALRGVLITHDHLNHVHGLRTLKKIYNADIYAVNHIISEYRTVRVKDGGKLTIGPFKVEVITVPGHSSDSAVFKISHMLFTGDALSAGLVGTTASSYGASVQMTALRSKILSLPGDFTVLPGHGPPTTLETERRYNVGINAYEQSKSKKSQIVYSDIW</sequence>
<keyword evidence="2" id="KW-0479">Metal-binding</keyword>
<reference evidence="6" key="1">
    <citation type="submission" date="2021-01" db="EMBL/GenBank/DDBJ databases">
        <title>Description of Breznakiella homolactica.</title>
        <authorList>
            <person name="Song Y."/>
            <person name="Brune A."/>
        </authorList>
    </citation>
    <scope>NUCLEOTIDE SEQUENCE</scope>
    <source>
        <strain evidence="6">RmG30</strain>
    </source>
</reference>
<gene>
    <name evidence="6" type="ORF">JFL75_16935</name>
</gene>
<dbReference type="Pfam" id="PF00753">
    <property type="entry name" value="Lactamase_B"/>
    <property type="match status" value="1"/>
</dbReference>
<evidence type="ECO:0000313" key="6">
    <source>
        <dbReference type="EMBL" id="QQO08598.1"/>
    </source>
</evidence>
<proteinExistence type="predicted"/>
<keyword evidence="3" id="KW-0378">Hydrolase</keyword>
<dbReference type="Proteomes" id="UP000595917">
    <property type="component" value="Chromosome"/>
</dbReference>
<feature type="domain" description="Metallo-beta-lactamase" evidence="5">
    <location>
        <begin position="12"/>
        <end position="178"/>
    </location>
</feature>
<dbReference type="KEGG" id="bhc:JFL75_16935"/>
<evidence type="ECO:0000256" key="4">
    <source>
        <dbReference type="ARBA" id="ARBA00022833"/>
    </source>
</evidence>
<dbReference type="InterPro" id="IPR036866">
    <property type="entry name" value="RibonucZ/Hydroxyglut_hydro"/>
</dbReference>
<dbReference type="SMART" id="SM00849">
    <property type="entry name" value="Lactamase_B"/>
    <property type="match status" value="1"/>
</dbReference>